<feature type="transmembrane region" description="Helical" evidence="1">
    <location>
        <begin position="117"/>
        <end position="138"/>
    </location>
</feature>
<protein>
    <recommendedName>
        <fullName evidence="4">HPP family protein</fullName>
    </recommendedName>
</protein>
<evidence type="ECO:0000313" key="3">
    <source>
        <dbReference type="Proteomes" id="UP001589828"/>
    </source>
</evidence>
<evidence type="ECO:0000256" key="1">
    <source>
        <dbReference type="SAM" id="Phobius"/>
    </source>
</evidence>
<feature type="transmembrane region" description="Helical" evidence="1">
    <location>
        <begin position="158"/>
        <end position="182"/>
    </location>
</feature>
<keyword evidence="1" id="KW-0472">Membrane</keyword>
<dbReference type="EMBL" id="JBHLTS010000004">
    <property type="protein sequence ID" value="MFC0512682.1"/>
    <property type="molecule type" value="Genomic_DNA"/>
</dbReference>
<name>A0ABV6KZV2_9SPHI</name>
<accession>A0ABV6KZV2</accession>
<feature type="transmembrane region" description="Helical" evidence="1">
    <location>
        <begin position="269"/>
        <end position="288"/>
    </location>
</feature>
<feature type="transmembrane region" description="Helical" evidence="1">
    <location>
        <begin position="231"/>
        <end position="249"/>
    </location>
</feature>
<evidence type="ECO:0008006" key="4">
    <source>
        <dbReference type="Google" id="ProtNLM"/>
    </source>
</evidence>
<proteinExistence type="predicted"/>
<feature type="transmembrane region" description="Helical" evidence="1">
    <location>
        <begin position="56"/>
        <end position="72"/>
    </location>
</feature>
<dbReference type="RefSeq" id="WP_377020559.1">
    <property type="nucleotide sequence ID" value="NZ_JBHLTS010000004.1"/>
</dbReference>
<reference evidence="2 3" key="1">
    <citation type="submission" date="2024-09" db="EMBL/GenBank/DDBJ databases">
        <authorList>
            <person name="Sun Q."/>
            <person name="Mori K."/>
        </authorList>
    </citation>
    <scope>NUCLEOTIDE SEQUENCE [LARGE SCALE GENOMIC DNA]</scope>
    <source>
        <strain evidence="2 3">NCAIM B.02415</strain>
    </source>
</reference>
<feature type="transmembrane region" description="Helical" evidence="1">
    <location>
        <begin position="79"/>
        <end position="97"/>
    </location>
</feature>
<dbReference type="Proteomes" id="UP001589828">
    <property type="component" value="Unassembled WGS sequence"/>
</dbReference>
<sequence length="311" mass="35085">MKMILPFKSIMGYALIFIMIGASLIVNNKEVILPEMAALAIGCLIQQYPAWLAKPFHIFLLPSITAIGGFLINKMDLGLAAKLILAVTFVLLTLLLFKSSLAPAMATCLLPVITNATSLYFIFSILALTFLLFVSLYVKREMPQTQTPSRRQRPQDNVLYIVFISAWILICSQNGWMYIAAIPPVLVVGYESVHKEAYTFKMFYKQVICLALAAFIGIQSLYFFNNLLLAALLDLIAVSLVLRLLAFKLTPAYAMSLLPMVLHNASPKYFYWQVLIMGSIVLGAIYSYKNFKFKEQLRLRLAQVNDKRERV</sequence>
<keyword evidence="1" id="KW-0812">Transmembrane</keyword>
<keyword evidence="1" id="KW-1133">Transmembrane helix</keyword>
<organism evidence="2 3">
    <name type="scientific">Mucilaginibacter angelicae</name>
    <dbReference type="NCBI Taxonomy" id="869718"/>
    <lineage>
        <taxon>Bacteria</taxon>
        <taxon>Pseudomonadati</taxon>
        <taxon>Bacteroidota</taxon>
        <taxon>Sphingobacteriia</taxon>
        <taxon>Sphingobacteriales</taxon>
        <taxon>Sphingobacteriaceae</taxon>
        <taxon>Mucilaginibacter</taxon>
    </lineage>
</organism>
<comment type="caution">
    <text evidence="2">The sequence shown here is derived from an EMBL/GenBank/DDBJ whole genome shotgun (WGS) entry which is preliminary data.</text>
</comment>
<keyword evidence="3" id="KW-1185">Reference proteome</keyword>
<evidence type="ECO:0000313" key="2">
    <source>
        <dbReference type="EMBL" id="MFC0512682.1"/>
    </source>
</evidence>
<feature type="transmembrane region" description="Helical" evidence="1">
    <location>
        <begin position="202"/>
        <end position="224"/>
    </location>
</feature>
<feature type="transmembrane region" description="Helical" evidence="1">
    <location>
        <begin position="7"/>
        <end position="26"/>
    </location>
</feature>
<gene>
    <name evidence="2" type="ORF">ACFFGT_00665</name>
</gene>